<feature type="domain" description="Nuclear receptor" evidence="9">
    <location>
        <begin position="20"/>
        <end position="96"/>
    </location>
</feature>
<evidence type="ECO:0000313" key="12">
    <source>
        <dbReference type="Proteomes" id="UP000663823"/>
    </source>
</evidence>
<dbReference type="SUPFAM" id="SSF48508">
    <property type="entry name" value="Nuclear receptor ligand-binding domain"/>
    <property type="match status" value="1"/>
</dbReference>
<keyword evidence="8" id="KW-0539">Nucleus</keyword>
<dbReference type="GO" id="GO:0000122">
    <property type="term" value="P:negative regulation of transcription by RNA polymerase II"/>
    <property type="evidence" value="ECO:0007669"/>
    <property type="project" value="TreeGrafter"/>
</dbReference>
<comment type="caution">
    <text evidence="11">The sequence shown here is derived from an EMBL/GenBank/DDBJ whole genome shotgun (WGS) entry which is preliminary data.</text>
</comment>
<accession>A0A819KQD2</accession>
<dbReference type="GO" id="GO:0004879">
    <property type="term" value="F:nuclear receptor activity"/>
    <property type="evidence" value="ECO:0007669"/>
    <property type="project" value="TreeGrafter"/>
</dbReference>
<dbReference type="InterPro" id="IPR050234">
    <property type="entry name" value="Nuclear_hormone_rcpt_NR1"/>
</dbReference>
<dbReference type="EMBL" id="CAJNOO010003386">
    <property type="protein sequence ID" value="CAF1334592.1"/>
    <property type="molecule type" value="Genomic_DNA"/>
</dbReference>
<evidence type="ECO:0000256" key="8">
    <source>
        <dbReference type="ARBA" id="ARBA00023242"/>
    </source>
</evidence>
<evidence type="ECO:0000256" key="5">
    <source>
        <dbReference type="ARBA" id="ARBA00023125"/>
    </source>
</evidence>
<keyword evidence="2" id="KW-0863">Zinc-finger</keyword>
<evidence type="ECO:0000256" key="7">
    <source>
        <dbReference type="ARBA" id="ARBA00023170"/>
    </source>
</evidence>
<dbReference type="PRINTS" id="PR00047">
    <property type="entry name" value="STROIDFINGER"/>
</dbReference>
<dbReference type="InterPro" id="IPR013088">
    <property type="entry name" value="Znf_NHR/GATA"/>
</dbReference>
<dbReference type="EMBL" id="CAJOAX010005461">
    <property type="protein sequence ID" value="CAF3948747.1"/>
    <property type="molecule type" value="Genomic_DNA"/>
</dbReference>
<keyword evidence="4" id="KW-0805">Transcription regulation</keyword>
<dbReference type="SUPFAM" id="SSF57716">
    <property type="entry name" value="Glucocorticoid receptor-like (DNA-binding domain)"/>
    <property type="match status" value="1"/>
</dbReference>
<dbReference type="Pfam" id="PF00105">
    <property type="entry name" value="zf-C4"/>
    <property type="match status" value="1"/>
</dbReference>
<evidence type="ECO:0000256" key="2">
    <source>
        <dbReference type="ARBA" id="ARBA00022771"/>
    </source>
</evidence>
<dbReference type="SMART" id="SM00399">
    <property type="entry name" value="ZnF_C4"/>
    <property type="match status" value="1"/>
</dbReference>
<dbReference type="GO" id="GO:0000978">
    <property type="term" value="F:RNA polymerase II cis-regulatory region sequence-specific DNA binding"/>
    <property type="evidence" value="ECO:0007669"/>
    <property type="project" value="TreeGrafter"/>
</dbReference>
<evidence type="ECO:0000313" key="10">
    <source>
        <dbReference type="EMBL" id="CAF1334592.1"/>
    </source>
</evidence>
<keyword evidence="7" id="KW-0675">Receptor</keyword>
<gene>
    <name evidence="11" type="ORF">OTI717_LOCUS26265</name>
    <name evidence="10" type="ORF">RFH988_LOCUS31449</name>
</gene>
<dbReference type="GO" id="GO:0045944">
    <property type="term" value="P:positive regulation of transcription by RNA polymerase II"/>
    <property type="evidence" value="ECO:0007669"/>
    <property type="project" value="TreeGrafter"/>
</dbReference>
<sequence>MEKSSFNIFADRKRQKTTSPTECKICGAPAIYSYFGVISCSPCKLFFGRNAKHGRETLKCDFDGNCQIDINNRHVCSYCRLMKCFLSGMQTGMIRFPYPKRDKKKQKRKIMMDSKQTISKALVRLNEIEQLPTLNLLQSDYSTLTIDQWNLISNLSHCHDEHSGLSTVENYMHKQNTLPVKLRFKSESMIEMIHMSYSGSELLYNKNQDFLSLSSHDRSNLLRSTMKYTTTASLNFIYYKVGLMNFQGYYDAIELISHPSIMVIAKRLANHLDFDIIVKKLFLAILSFSTMDYTFYSNNPPINLSNIKQILHIQNTYIELIWRYLIYKYNDKQAIICFSNLLRCLFIMNEGIVEAQDVQWFTNKMDSLVEQIEQNLSYND</sequence>
<evidence type="ECO:0000256" key="4">
    <source>
        <dbReference type="ARBA" id="ARBA00023015"/>
    </source>
</evidence>
<evidence type="ECO:0000313" key="11">
    <source>
        <dbReference type="EMBL" id="CAF3948747.1"/>
    </source>
</evidence>
<dbReference type="GO" id="GO:0030154">
    <property type="term" value="P:cell differentiation"/>
    <property type="evidence" value="ECO:0007669"/>
    <property type="project" value="TreeGrafter"/>
</dbReference>
<proteinExistence type="predicted"/>
<evidence type="ECO:0000256" key="6">
    <source>
        <dbReference type="ARBA" id="ARBA00023163"/>
    </source>
</evidence>
<organism evidence="11 12">
    <name type="scientific">Rotaria sordida</name>
    <dbReference type="NCBI Taxonomy" id="392033"/>
    <lineage>
        <taxon>Eukaryota</taxon>
        <taxon>Metazoa</taxon>
        <taxon>Spiralia</taxon>
        <taxon>Gnathifera</taxon>
        <taxon>Rotifera</taxon>
        <taxon>Eurotatoria</taxon>
        <taxon>Bdelloidea</taxon>
        <taxon>Philodinida</taxon>
        <taxon>Philodinidae</taxon>
        <taxon>Rotaria</taxon>
    </lineage>
</organism>
<dbReference type="PROSITE" id="PS00031">
    <property type="entry name" value="NUCLEAR_REC_DBD_1"/>
    <property type="match status" value="1"/>
</dbReference>
<dbReference type="InterPro" id="IPR001628">
    <property type="entry name" value="Znf_hrmn_rcpt"/>
</dbReference>
<dbReference type="PANTHER" id="PTHR24082:SF283">
    <property type="entry name" value="NUCLEAR HORMONE RECEPTOR HR96"/>
    <property type="match status" value="1"/>
</dbReference>
<evidence type="ECO:0000256" key="3">
    <source>
        <dbReference type="ARBA" id="ARBA00022833"/>
    </source>
</evidence>
<name>A0A819KQD2_9BILA</name>
<dbReference type="GO" id="GO:0008270">
    <property type="term" value="F:zinc ion binding"/>
    <property type="evidence" value="ECO:0007669"/>
    <property type="project" value="UniProtKB-KW"/>
</dbReference>
<keyword evidence="1" id="KW-0479">Metal-binding</keyword>
<dbReference type="OrthoDB" id="5771769at2759"/>
<dbReference type="AlphaFoldDB" id="A0A819KQD2"/>
<keyword evidence="6" id="KW-0804">Transcription</keyword>
<dbReference type="InterPro" id="IPR035500">
    <property type="entry name" value="NHR-like_dom_sf"/>
</dbReference>
<reference evidence="11" key="1">
    <citation type="submission" date="2021-02" db="EMBL/GenBank/DDBJ databases">
        <authorList>
            <person name="Nowell W R."/>
        </authorList>
    </citation>
    <scope>NUCLEOTIDE SEQUENCE</scope>
</reference>
<dbReference type="Gene3D" id="3.30.50.10">
    <property type="entry name" value="Erythroid Transcription Factor GATA-1, subunit A"/>
    <property type="match status" value="1"/>
</dbReference>
<dbReference type="PROSITE" id="PS51030">
    <property type="entry name" value="NUCLEAR_REC_DBD_2"/>
    <property type="match status" value="1"/>
</dbReference>
<dbReference type="PANTHER" id="PTHR24082">
    <property type="entry name" value="NUCLEAR HORMONE RECEPTOR"/>
    <property type="match status" value="1"/>
</dbReference>
<evidence type="ECO:0000256" key="1">
    <source>
        <dbReference type="ARBA" id="ARBA00022723"/>
    </source>
</evidence>
<protein>
    <recommendedName>
        <fullName evidence="9">Nuclear receptor domain-containing protein</fullName>
    </recommendedName>
</protein>
<dbReference type="Proteomes" id="UP000663882">
    <property type="component" value="Unassembled WGS sequence"/>
</dbReference>
<dbReference type="Proteomes" id="UP000663823">
    <property type="component" value="Unassembled WGS sequence"/>
</dbReference>
<keyword evidence="5" id="KW-0238">DNA-binding</keyword>
<keyword evidence="3" id="KW-0862">Zinc</keyword>
<evidence type="ECO:0000259" key="9">
    <source>
        <dbReference type="PROSITE" id="PS51030"/>
    </source>
</evidence>